<evidence type="ECO:0000256" key="7">
    <source>
        <dbReference type="SAM" id="MobiDB-lite"/>
    </source>
</evidence>
<dbReference type="PANTHER" id="PTHR30460:SF0">
    <property type="entry name" value="MODERATE CONDUCTANCE MECHANOSENSITIVE CHANNEL YBIO"/>
    <property type="match status" value="1"/>
</dbReference>
<evidence type="ECO:0000259" key="10">
    <source>
        <dbReference type="Pfam" id="PF21082"/>
    </source>
</evidence>
<feature type="transmembrane region" description="Helical" evidence="8">
    <location>
        <begin position="230"/>
        <end position="254"/>
    </location>
</feature>
<feature type="transmembrane region" description="Helical" evidence="8">
    <location>
        <begin position="427"/>
        <end position="444"/>
    </location>
</feature>
<feature type="domain" description="Moderate conductance mechanosensitive channel YbiO-like transmembrane helix 1" evidence="12">
    <location>
        <begin position="422"/>
        <end position="500"/>
    </location>
</feature>
<feature type="domain" description="Mechanosensitive ion channel MscS" evidence="9">
    <location>
        <begin position="602"/>
        <end position="664"/>
    </location>
</feature>
<dbReference type="InterPro" id="IPR010920">
    <property type="entry name" value="LSM_dom_sf"/>
</dbReference>
<feature type="transmembrane region" description="Helical" evidence="8">
    <location>
        <begin position="551"/>
        <end position="575"/>
    </location>
</feature>
<comment type="caution">
    <text evidence="13">The sequence shown here is derived from an EMBL/GenBank/DDBJ whole genome shotgun (WGS) entry which is preliminary data.</text>
</comment>
<feature type="transmembrane region" description="Helical" evidence="8">
    <location>
        <begin position="465"/>
        <end position="489"/>
    </location>
</feature>
<evidence type="ECO:0000259" key="12">
    <source>
        <dbReference type="Pfam" id="PF25392"/>
    </source>
</evidence>
<protein>
    <submittedName>
        <fullName evidence="13">Mechanosensitive ion channel domain-containing protein</fullName>
    </submittedName>
</protein>
<feature type="compositionally biased region" description="Low complexity" evidence="7">
    <location>
        <begin position="71"/>
        <end position="86"/>
    </location>
</feature>
<feature type="transmembrane region" description="Helical" evidence="8">
    <location>
        <begin position="189"/>
        <end position="209"/>
    </location>
</feature>
<dbReference type="SUPFAM" id="SSF50182">
    <property type="entry name" value="Sm-like ribonucleoproteins"/>
    <property type="match status" value="1"/>
</dbReference>
<dbReference type="Gene3D" id="3.30.70.100">
    <property type="match status" value="1"/>
</dbReference>
<evidence type="ECO:0000256" key="5">
    <source>
        <dbReference type="ARBA" id="ARBA00022989"/>
    </source>
</evidence>
<dbReference type="SUPFAM" id="SSF82689">
    <property type="entry name" value="Mechanosensitive channel protein MscS (YggB), C-terminal domain"/>
    <property type="match status" value="1"/>
</dbReference>
<evidence type="ECO:0000256" key="1">
    <source>
        <dbReference type="ARBA" id="ARBA00004651"/>
    </source>
</evidence>
<dbReference type="InterPro" id="IPR057485">
    <property type="entry name" value="YbiO-like_TM1"/>
</dbReference>
<dbReference type="Pfam" id="PF21088">
    <property type="entry name" value="MS_channel_1st"/>
    <property type="match status" value="1"/>
</dbReference>
<dbReference type="PANTHER" id="PTHR30460">
    <property type="entry name" value="MODERATE CONDUCTANCE MECHANOSENSITIVE CHANNEL YBIO"/>
    <property type="match status" value="1"/>
</dbReference>
<dbReference type="InterPro" id="IPR049142">
    <property type="entry name" value="MS_channel_1st"/>
</dbReference>
<evidence type="ECO:0000256" key="2">
    <source>
        <dbReference type="ARBA" id="ARBA00008017"/>
    </source>
</evidence>
<dbReference type="InterPro" id="IPR006685">
    <property type="entry name" value="MscS_channel_2nd"/>
</dbReference>
<dbReference type="GO" id="GO:0005886">
    <property type="term" value="C:plasma membrane"/>
    <property type="evidence" value="ECO:0007669"/>
    <property type="project" value="UniProtKB-SubCell"/>
</dbReference>
<evidence type="ECO:0000259" key="9">
    <source>
        <dbReference type="Pfam" id="PF00924"/>
    </source>
</evidence>
<dbReference type="EMBL" id="JAZHOF010000009">
    <property type="protein sequence ID" value="MEJ8574001.1"/>
    <property type="molecule type" value="Genomic_DNA"/>
</dbReference>
<feature type="region of interest" description="Disordered" evidence="7">
    <location>
        <begin position="785"/>
        <end position="830"/>
    </location>
</feature>
<keyword evidence="6 8" id="KW-0472">Membrane</keyword>
<dbReference type="InterPro" id="IPR023408">
    <property type="entry name" value="MscS_beta-dom_sf"/>
</dbReference>
<dbReference type="Gene3D" id="1.10.287.1260">
    <property type="match status" value="1"/>
</dbReference>
<gene>
    <name evidence="13" type="ORF">V3328_21110</name>
</gene>
<dbReference type="InterPro" id="IPR011066">
    <property type="entry name" value="MscS_channel_C_sf"/>
</dbReference>
<evidence type="ECO:0000256" key="4">
    <source>
        <dbReference type="ARBA" id="ARBA00022692"/>
    </source>
</evidence>
<dbReference type="AlphaFoldDB" id="A0AAW9S2E9"/>
<keyword evidence="3" id="KW-1003">Cell membrane</keyword>
<feature type="transmembrane region" description="Helical" evidence="8">
    <location>
        <begin position="381"/>
        <end position="407"/>
    </location>
</feature>
<feature type="transmembrane region" description="Helical" evidence="8">
    <location>
        <begin position="581"/>
        <end position="599"/>
    </location>
</feature>
<keyword evidence="5 8" id="KW-1133">Transmembrane helix</keyword>
<feature type="compositionally biased region" description="Basic and acidic residues" evidence="7">
    <location>
        <begin position="785"/>
        <end position="799"/>
    </location>
</feature>
<reference evidence="13 14" key="1">
    <citation type="submission" date="2024-02" db="EMBL/GenBank/DDBJ databases">
        <title>Genome analysis and characterization of Microbaculum marinisediminis sp. nov., isolated from marine sediment.</title>
        <authorList>
            <person name="Du Z.-J."/>
            <person name="Ye Y.-Q."/>
            <person name="Zhang Z.-R."/>
            <person name="Yuan S.-M."/>
            <person name="Zhang X.-Y."/>
        </authorList>
    </citation>
    <scope>NUCLEOTIDE SEQUENCE [LARGE SCALE GENOMIC DNA]</scope>
    <source>
        <strain evidence="13 14">SDUM1044001</strain>
    </source>
</reference>
<feature type="transmembrane region" description="Helical" evidence="8">
    <location>
        <begin position="339"/>
        <end position="360"/>
    </location>
</feature>
<dbReference type="RefSeq" id="WP_340331694.1">
    <property type="nucleotide sequence ID" value="NZ_JAZHOF010000009.1"/>
</dbReference>
<accession>A0AAW9S2E9</accession>
<keyword evidence="4 8" id="KW-0812">Transmembrane</keyword>
<evidence type="ECO:0000313" key="13">
    <source>
        <dbReference type="EMBL" id="MEJ8574001.1"/>
    </source>
</evidence>
<organism evidence="13 14">
    <name type="scientific">Microbaculum marinum</name>
    <dbReference type="NCBI Taxonomy" id="1764581"/>
    <lineage>
        <taxon>Bacteria</taxon>
        <taxon>Pseudomonadati</taxon>
        <taxon>Pseudomonadota</taxon>
        <taxon>Alphaproteobacteria</taxon>
        <taxon>Hyphomicrobiales</taxon>
        <taxon>Tepidamorphaceae</taxon>
        <taxon>Microbaculum</taxon>
    </lineage>
</organism>
<comment type="subcellular location">
    <subcellularLocation>
        <location evidence="1">Cell membrane</location>
        <topology evidence="1">Multi-pass membrane protein</topology>
    </subcellularLocation>
</comment>
<name>A0AAW9S2E9_9HYPH</name>
<feature type="domain" description="Mechanosensitive ion channel transmembrane helices 2/3" evidence="11">
    <location>
        <begin position="560"/>
        <end position="600"/>
    </location>
</feature>
<dbReference type="Pfam" id="PF25392">
    <property type="entry name" value="MS_channel_TM1"/>
    <property type="match status" value="1"/>
</dbReference>
<evidence type="ECO:0000256" key="3">
    <source>
        <dbReference type="ARBA" id="ARBA00022475"/>
    </source>
</evidence>
<evidence type="ECO:0000259" key="11">
    <source>
        <dbReference type="Pfam" id="PF21088"/>
    </source>
</evidence>
<dbReference type="GO" id="GO:0008381">
    <property type="term" value="F:mechanosensitive monoatomic ion channel activity"/>
    <property type="evidence" value="ECO:0007669"/>
    <property type="project" value="InterPro"/>
</dbReference>
<feature type="transmembrane region" description="Helical" evidence="8">
    <location>
        <begin position="309"/>
        <end position="333"/>
    </location>
</feature>
<comment type="similarity">
    <text evidence="2">Belongs to the MscS (TC 1.A.23) family.</text>
</comment>
<evidence type="ECO:0000256" key="8">
    <source>
        <dbReference type="SAM" id="Phobius"/>
    </source>
</evidence>
<dbReference type="InterPro" id="IPR049278">
    <property type="entry name" value="MS_channel_C"/>
</dbReference>
<dbReference type="Pfam" id="PF00924">
    <property type="entry name" value="MS_channel_2nd"/>
    <property type="match status" value="1"/>
</dbReference>
<dbReference type="Pfam" id="PF21082">
    <property type="entry name" value="MS_channel_3rd"/>
    <property type="match status" value="1"/>
</dbReference>
<keyword evidence="14" id="KW-1185">Reference proteome</keyword>
<dbReference type="Proteomes" id="UP001378188">
    <property type="component" value="Unassembled WGS sequence"/>
</dbReference>
<dbReference type="InterPro" id="IPR011014">
    <property type="entry name" value="MscS_channel_TM-2"/>
</dbReference>
<evidence type="ECO:0000313" key="14">
    <source>
        <dbReference type="Proteomes" id="UP001378188"/>
    </source>
</evidence>
<sequence length="830" mass="89197">MREANPPESRQQAGVDRCGMLSASQCPYVSSALALASANTAPYGYDRPMRCILTAFLLTCALLIGSVSAQEGAPPEAPGGAAAGAPSDGSGVEAPAGSVQSLIQILENDQARAELIAKLKETAAADPAPEAAPAESEDLGPARIAAEYTRSIANHTAELVTTLGRVGADLGDALSDTSEIDTMRLGRTVLNLCLSVAVVFGAFVLLRLLSRAPLQMFARRAEGRRWVARVMYLVPTLLVEAATIVLAWLAGYVFSLFFGSRGEMSIYQTLFLNAFIAIEAVKLVCRLLLMPAYPALRLIPLGDTGAAYWYFWLSRVVSLVGYGLLFVVPVAAAEISPRFSGAVKVLVVLTAVVMTILIILQNKGRVRAFLHRRMEAGKTDALGRFFAFLGNHWHQIAILYLIAFFVVWSVNPEEALPFMLRATAESLAAIVVGVLVTGFVSRAISLGLRLPDDVKQRLPLLESRLNAFVPTVLKAVRLVVLVAVLLTIADAWNLLQVLEWIGSEEGQGFLGKILSVLIVLGIGGAIYLTVTSWVEYRLNPSAGRPPTAREITLLSLLRNAFTIVLCVIVFMLVLSEIGVNIGPLLASVGVLSLAFSFGAQKMVQDVVTGVFIQFENAMNTGDVVTAGGITGVVEALSIRSVSLRSLDGTLHLIPFSSVDAVSNFMKGYSFHVAEIGVAYRESIPEVKQAMLDAFEKLKETEHGASIIGDLEMHGITAFADSSVVVRARIKTPPGSQWGVGRAYNEIIKEVFDERNIEIPFPHVTLYMGEDKQGNAPPMRVINEDGDKARIAPEEARDRTATTGATDLAEPRRGPVTPVNQDGPDTDEGKE</sequence>
<feature type="domain" description="Mechanosensitive ion channel MscS C-terminal" evidence="10">
    <location>
        <begin position="672"/>
        <end position="758"/>
    </location>
</feature>
<evidence type="ECO:0000256" key="6">
    <source>
        <dbReference type="ARBA" id="ARBA00023136"/>
    </source>
</evidence>
<feature type="transmembrane region" description="Helical" evidence="8">
    <location>
        <begin position="509"/>
        <end position="530"/>
    </location>
</feature>
<feature type="transmembrane region" description="Helical" evidence="8">
    <location>
        <begin position="266"/>
        <end position="289"/>
    </location>
</feature>
<dbReference type="SUPFAM" id="SSF82861">
    <property type="entry name" value="Mechanosensitive channel protein MscS (YggB), transmembrane region"/>
    <property type="match status" value="1"/>
</dbReference>
<dbReference type="InterPro" id="IPR045276">
    <property type="entry name" value="YbiO_bact"/>
</dbReference>
<proteinExistence type="inferred from homology"/>
<feature type="region of interest" description="Disordered" evidence="7">
    <location>
        <begin position="71"/>
        <end position="95"/>
    </location>
</feature>
<dbReference type="Gene3D" id="2.30.30.60">
    <property type="match status" value="1"/>
</dbReference>